<evidence type="ECO:0000313" key="2">
    <source>
        <dbReference type="Proteomes" id="UP000194137"/>
    </source>
</evidence>
<name>A0A1W6ZW40_9HYPH</name>
<dbReference type="Gene3D" id="2.170.130.20">
    <property type="entry name" value="LCCL-like domain"/>
    <property type="match status" value="1"/>
</dbReference>
<dbReference type="OrthoDB" id="9814546at2"/>
<dbReference type="EMBL" id="CP021112">
    <property type="protein sequence ID" value="ARQ01607.1"/>
    <property type="molecule type" value="Genomic_DNA"/>
</dbReference>
<dbReference type="SUPFAM" id="SSF69848">
    <property type="entry name" value="LCCL domain"/>
    <property type="match status" value="1"/>
</dbReference>
<proteinExistence type="predicted"/>
<dbReference type="InterPro" id="IPR004043">
    <property type="entry name" value="LCCL"/>
</dbReference>
<dbReference type="InterPro" id="IPR036609">
    <property type="entry name" value="LCCL_sf"/>
</dbReference>
<dbReference type="STRING" id="1235591.CAK95_22745"/>
<dbReference type="Pfam" id="PF03815">
    <property type="entry name" value="LCCL"/>
    <property type="match status" value="1"/>
</dbReference>
<protein>
    <submittedName>
        <fullName evidence="1">Uncharacterized protein</fullName>
    </submittedName>
</protein>
<reference evidence="1 2" key="1">
    <citation type="submission" date="2017-05" db="EMBL/GenBank/DDBJ databases">
        <title>Full genome sequence of Pseudorhodoplanes sinuspersici.</title>
        <authorList>
            <person name="Dastgheib S.M.M."/>
            <person name="Shavandi M."/>
            <person name="Tirandaz H."/>
        </authorList>
    </citation>
    <scope>NUCLEOTIDE SEQUENCE [LARGE SCALE GENOMIC DNA]</scope>
    <source>
        <strain evidence="1 2">RIPI110</strain>
    </source>
</reference>
<dbReference type="Proteomes" id="UP000194137">
    <property type="component" value="Chromosome"/>
</dbReference>
<dbReference type="AlphaFoldDB" id="A0A1W6ZW40"/>
<dbReference type="PROSITE" id="PS50820">
    <property type="entry name" value="LCCL"/>
    <property type="match status" value="1"/>
</dbReference>
<dbReference type="RefSeq" id="WP_086089999.1">
    <property type="nucleotide sequence ID" value="NZ_CP021112.1"/>
</dbReference>
<keyword evidence="2" id="KW-1185">Reference proteome</keyword>
<organism evidence="1 2">
    <name type="scientific">Pseudorhodoplanes sinuspersici</name>
    <dbReference type="NCBI Taxonomy" id="1235591"/>
    <lineage>
        <taxon>Bacteria</taxon>
        <taxon>Pseudomonadati</taxon>
        <taxon>Pseudomonadota</taxon>
        <taxon>Alphaproteobacteria</taxon>
        <taxon>Hyphomicrobiales</taxon>
        <taxon>Pseudorhodoplanes</taxon>
    </lineage>
</organism>
<gene>
    <name evidence="1" type="ORF">CAK95_22745</name>
</gene>
<accession>A0A1W6ZW40</accession>
<sequence>MKVVQELVAYFDRRGQLSKRQVRQLLDKGYLASDAPANMLELAGTVGATYYFRVRGESEGPLWGTDIYTGDSTLSAAAVHAGLLKVGQTAVLKVTTVAPLPEYQGCVRNGVTSHDFGRYGSAYRLSAI</sequence>
<evidence type="ECO:0000313" key="1">
    <source>
        <dbReference type="EMBL" id="ARQ01607.1"/>
    </source>
</evidence>
<dbReference type="KEGG" id="psin:CAK95_22745"/>